<comment type="caution">
    <text evidence="7">The sequence shown here is derived from an EMBL/GenBank/DDBJ whole genome shotgun (WGS) entry which is preliminary data.</text>
</comment>
<keyword evidence="2" id="KW-0067">ATP-binding</keyword>
<dbReference type="PANTHER" id="PTHR32071">
    <property type="entry name" value="TRANSCRIPTIONAL REGULATORY PROTEIN"/>
    <property type="match status" value="1"/>
</dbReference>
<sequence>MDKWLKFLSADVISQILETAFQWFVVVDREAKIIYINDEYCHFLEVSREEAIGQHVADVIENSEMHLVMEHGTAQIAAPHYIKGTYMLANRVPIVVDGEIIGAFGSVIFRDMNDWKKLSSHVRKTMDQIETNINHYRESFYNLADIKGISQTIRKIKETIATIAPTKLPVLIEGEIGTGKEMFAQSIHGLSTRAENYFVKINCSTIPKELLEEELFGKWEAHQEVKKGRIQRAEGGTLFIQEINELPLTLQAKLLKALQEQKVQPLGTDEDISIDVRFILSSNVSLSEMVKAKQFREDLFYKIQAITLQIPPLRDRLEDLPELIQTFLGKYSVEAGRRGVKIDRKAWWSLQQYDWPGNVRELQNVLQAIIHLAEGNHITFDVLPLHIRRQKTTFAKSDSTLEEMLLQIEARIIQEHLENEKDKMKIAKKLGISRSTLYEKIKKHNL</sequence>
<dbReference type="InterPro" id="IPR002078">
    <property type="entry name" value="Sigma_54_int"/>
</dbReference>
<accession>A0ABT8GR87</accession>
<protein>
    <submittedName>
        <fullName evidence="7">Sigma 54-interacting transcriptional regulator</fullName>
    </submittedName>
</protein>
<evidence type="ECO:0000256" key="1">
    <source>
        <dbReference type="ARBA" id="ARBA00022741"/>
    </source>
</evidence>
<dbReference type="Pfam" id="PF02954">
    <property type="entry name" value="HTH_8"/>
    <property type="match status" value="1"/>
</dbReference>
<keyword evidence="4" id="KW-0804">Transcription</keyword>
<dbReference type="EMBL" id="JAUHTQ010000006">
    <property type="protein sequence ID" value="MDN4493929.1"/>
    <property type="molecule type" value="Genomic_DNA"/>
</dbReference>
<dbReference type="SUPFAM" id="SSF52540">
    <property type="entry name" value="P-loop containing nucleoside triphosphate hydrolases"/>
    <property type="match status" value="1"/>
</dbReference>
<keyword evidence="1" id="KW-0547">Nucleotide-binding</keyword>
<dbReference type="Gene3D" id="3.30.450.20">
    <property type="entry name" value="PAS domain"/>
    <property type="match status" value="1"/>
</dbReference>
<dbReference type="InterPro" id="IPR025944">
    <property type="entry name" value="Sigma_54_int_dom_CS"/>
</dbReference>
<dbReference type="InterPro" id="IPR002197">
    <property type="entry name" value="HTH_Fis"/>
</dbReference>
<feature type="domain" description="PAS" evidence="6">
    <location>
        <begin position="9"/>
        <end position="70"/>
    </location>
</feature>
<dbReference type="Proteomes" id="UP001172743">
    <property type="component" value="Unassembled WGS sequence"/>
</dbReference>
<evidence type="ECO:0000313" key="8">
    <source>
        <dbReference type="Proteomes" id="UP001172743"/>
    </source>
</evidence>
<dbReference type="InterPro" id="IPR058031">
    <property type="entry name" value="AAA_lid_NorR"/>
</dbReference>
<dbReference type="PROSITE" id="PS00688">
    <property type="entry name" value="SIGMA54_INTERACT_3"/>
    <property type="match status" value="1"/>
</dbReference>
<reference evidence="7" key="1">
    <citation type="submission" date="2023-07" db="EMBL/GenBank/DDBJ databases">
        <title>Ureibacillus sp. isolated from freshwater well.</title>
        <authorList>
            <person name="Kirdat K."/>
            <person name="Bhatt A."/>
            <person name="Teware R."/>
            <person name="Bhavsar Y."/>
            <person name="Yadav A."/>
        </authorList>
    </citation>
    <scope>NUCLEOTIDE SEQUENCE</scope>
    <source>
        <strain evidence="7">BA0131</strain>
    </source>
</reference>
<dbReference type="Gene3D" id="1.10.8.60">
    <property type="match status" value="1"/>
</dbReference>
<keyword evidence="8" id="KW-1185">Reference proteome</keyword>
<dbReference type="Pfam" id="PF00158">
    <property type="entry name" value="Sigma54_activat"/>
    <property type="match status" value="1"/>
</dbReference>
<dbReference type="PROSITE" id="PS50112">
    <property type="entry name" value="PAS"/>
    <property type="match status" value="1"/>
</dbReference>
<dbReference type="NCBIfam" id="TIGR00229">
    <property type="entry name" value="sensory_box"/>
    <property type="match status" value="1"/>
</dbReference>
<evidence type="ECO:0000256" key="3">
    <source>
        <dbReference type="ARBA" id="ARBA00023015"/>
    </source>
</evidence>
<dbReference type="SMART" id="SM00382">
    <property type="entry name" value="AAA"/>
    <property type="match status" value="1"/>
</dbReference>
<feature type="domain" description="Sigma-54 factor interaction" evidence="5">
    <location>
        <begin position="146"/>
        <end position="371"/>
    </location>
</feature>
<dbReference type="InterPro" id="IPR013767">
    <property type="entry name" value="PAS_fold"/>
</dbReference>
<dbReference type="Gene3D" id="3.40.50.300">
    <property type="entry name" value="P-loop containing nucleotide triphosphate hydrolases"/>
    <property type="match status" value="1"/>
</dbReference>
<evidence type="ECO:0000259" key="5">
    <source>
        <dbReference type="PROSITE" id="PS50045"/>
    </source>
</evidence>
<dbReference type="InterPro" id="IPR027417">
    <property type="entry name" value="P-loop_NTPase"/>
</dbReference>
<dbReference type="CDD" id="cd00009">
    <property type="entry name" value="AAA"/>
    <property type="match status" value="1"/>
</dbReference>
<evidence type="ECO:0000259" key="6">
    <source>
        <dbReference type="PROSITE" id="PS50112"/>
    </source>
</evidence>
<dbReference type="InterPro" id="IPR009057">
    <property type="entry name" value="Homeodomain-like_sf"/>
</dbReference>
<dbReference type="InterPro" id="IPR003593">
    <property type="entry name" value="AAA+_ATPase"/>
</dbReference>
<dbReference type="RefSeq" id="WP_301138252.1">
    <property type="nucleotide sequence ID" value="NZ_JAUHTQ010000006.1"/>
</dbReference>
<dbReference type="InterPro" id="IPR000014">
    <property type="entry name" value="PAS"/>
</dbReference>
<dbReference type="Gene3D" id="1.10.10.60">
    <property type="entry name" value="Homeodomain-like"/>
    <property type="match status" value="1"/>
</dbReference>
<dbReference type="Pfam" id="PF00989">
    <property type="entry name" value="PAS"/>
    <property type="match status" value="1"/>
</dbReference>
<proteinExistence type="predicted"/>
<dbReference type="SUPFAM" id="SSF55785">
    <property type="entry name" value="PYP-like sensor domain (PAS domain)"/>
    <property type="match status" value="1"/>
</dbReference>
<dbReference type="InterPro" id="IPR035965">
    <property type="entry name" value="PAS-like_dom_sf"/>
</dbReference>
<evidence type="ECO:0000256" key="4">
    <source>
        <dbReference type="ARBA" id="ARBA00023163"/>
    </source>
</evidence>
<dbReference type="Pfam" id="PF25601">
    <property type="entry name" value="AAA_lid_14"/>
    <property type="match status" value="1"/>
</dbReference>
<name>A0ABT8GR87_9BACL</name>
<evidence type="ECO:0000256" key="2">
    <source>
        <dbReference type="ARBA" id="ARBA00022840"/>
    </source>
</evidence>
<dbReference type="SUPFAM" id="SSF46689">
    <property type="entry name" value="Homeodomain-like"/>
    <property type="match status" value="1"/>
</dbReference>
<organism evidence="7 8">
    <name type="scientific">Ureibacillus aquaedulcis</name>
    <dbReference type="NCBI Taxonomy" id="3058421"/>
    <lineage>
        <taxon>Bacteria</taxon>
        <taxon>Bacillati</taxon>
        <taxon>Bacillota</taxon>
        <taxon>Bacilli</taxon>
        <taxon>Bacillales</taxon>
        <taxon>Caryophanaceae</taxon>
        <taxon>Ureibacillus</taxon>
    </lineage>
</organism>
<dbReference type="CDD" id="cd00130">
    <property type="entry name" value="PAS"/>
    <property type="match status" value="1"/>
</dbReference>
<dbReference type="PROSITE" id="PS50045">
    <property type="entry name" value="SIGMA54_INTERACT_4"/>
    <property type="match status" value="1"/>
</dbReference>
<dbReference type="SMART" id="SM00091">
    <property type="entry name" value="PAS"/>
    <property type="match status" value="1"/>
</dbReference>
<evidence type="ECO:0000313" key="7">
    <source>
        <dbReference type="EMBL" id="MDN4493929.1"/>
    </source>
</evidence>
<keyword evidence="3" id="KW-0805">Transcription regulation</keyword>
<gene>
    <name evidence="7" type="ORF">QYB95_10305</name>
</gene>